<evidence type="ECO:0000313" key="3">
    <source>
        <dbReference type="EMBL" id="CUA69683.1"/>
    </source>
</evidence>
<organism evidence="3 4">
    <name type="scientific">Rhizoctonia solani</name>
    <dbReference type="NCBI Taxonomy" id="456999"/>
    <lineage>
        <taxon>Eukaryota</taxon>
        <taxon>Fungi</taxon>
        <taxon>Dikarya</taxon>
        <taxon>Basidiomycota</taxon>
        <taxon>Agaricomycotina</taxon>
        <taxon>Agaricomycetes</taxon>
        <taxon>Cantharellales</taxon>
        <taxon>Ceratobasidiaceae</taxon>
        <taxon>Rhizoctonia</taxon>
    </lineage>
</organism>
<evidence type="ECO:0000256" key="1">
    <source>
        <dbReference type="SAM" id="MobiDB-lite"/>
    </source>
</evidence>
<evidence type="ECO:0000313" key="4">
    <source>
        <dbReference type="Proteomes" id="UP000044841"/>
    </source>
</evidence>
<dbReference type="InterPro" id="IPR001245">
    <property type="entry name" value="Ser-Thr/Tyr_kinase_cat_dom"/>
</dbReference>
<dbReference type="PANTHER" id="PTHR44329">
    <property type="entry name" value="SERINE/THREONINE-PROTEIN KINASE TNNI3K-RELATED"/>
    <property type="match status" value="1"/>
</dbReference>
<evidence type="ECO:0000259" key="2">
    <source>
        <dbReference type="PROSITE" id="PS50011"/>
    </source>
</evidence>
<dbReference type="PROSITE" id="PS50011">
    <property type="entry name" value="PROTEIN_KINASE_DOM"/>
    <property type="match status" value="1"/>
</dbReference>
<feature type="region of interest" description="Disordered" evidence="1">
    <location>
        <begin position="1"/>
        <end position="56"/>
    </location>
</feature>
<feature type="domain" description="Protein kinase" evidence="2">
    <location>
        <begin position="168"/>
        <end position="439"/>
    </location>
</feature>
<dbReference type="GO" id="GO:0004674">
    <property type="term" value="F:protein serine/threonine kinase activity"/>
    <property type="evidence" value="ECO:0007669"/>
    <property type="project" value="TreeGrafter"/>
</dbReference>
<dbReference type="PANTHER" id="PTHR44329:SF214">
    <property type="entry name" value="PROTEIN KINASE DOMAIN-CONTAINING PROTEIN"/>
    <property type="match status" value="1"/>
</dbReference>
<dbReference type="GO" id="GO:0005524">
    <property type="term" value="F:ATP binding"/>
    <property type="evidence" value="ECO:0007669"/>
    <property type="project" value="InterPro"/>
</dbReference>
<dbReference type="PROSITE" id="PS00108">
    <property type="entry name" value="PROTEIN_KINASE_ST"/>
    <property type="match status" value="1"/>
</dbReference>
<dbReference type="SUPFAM" id="SSF56112">
    <property type="entry name" value="Protein kinase-like (PK-like)"/>
    <property type="match status" value="1"/>
</dbReference>
<keyword evidence="4" id="KW-1185">Reference proteome</keyword>
<keyword evidence="3" id="KW-0675">Receptor</keyword>
<dbReference type="InterPro" id="IPR000719">
    <property type="entry name" value="Prot_kinase_dom"/>
</dbReference>
<dbReference type="Pfam" id="PF07714">
    <property type="entry name" value="PK_Tyr_Ser-Thr"/>
    <property type="match status" value="1"/>
</dbReference>
<name>A0A0K6FU50_9AGAM</name>
<dbReference type="Gene3D" id="1.10.510.10">
    <property type="entry name" value="Transferase(Phosphotransferase) domain 1"/>
    <property type="match status" value="1"/>
</dbReference>
<dbReference type="AlphaFoldDB" id="A0A0K6FU50"/>
<dbReference type="InterPro" id="IPR011009">
    <property type="entry name" value="Kinase-like_dom_sf"/>
</dbReference>
<dbReference type="SMART" id="SM00220">
    <property type="entry name" value="S_TKc"/>
    <property type="match status" value="1"/>
</dbReference>
<dbReference type="Proteomes" id="UP000044841">
    <property type="component" value="Unassembled WGS sequence"/>
</dbReference>
<dbReference type="EMBL" id="CYGV01000891">
    <property type="protein sequence ID" value="CUA69683.1"/>
    <property type="molecule type" value="Genomic_DNA"/>
</dbReference>
<reference evidence="3 4" key="1">
    <citation type="submission" date="2015-07" db="EMBL/GenBank/DDBJ databases">
        <authorList>
            <person name="Noorani M."/>
        </authorList>
    </citation>
    <scope>NUCLEOTIDE SEQUENCE [LARGE SCALE GENOMIC DNA]</scope>
    <source>
        <strain evidence="3">BBA 69670</strain>
    </source>
</reference>
<dbReference type="InterPro" id="IPR008271">
    <property type="entry name" value="Ser/Thr_kinase_AS"/>
</dbReference>
<gene>
    <name evidence="3" type="ORF">RSOLAG22IIIB_08605</name>
</gene>
<sequence>MSVKSNTETGKRSEAGGSDNHSGANLMVDRAIGPNTYTGIPGGHHTTESLTFTQGRFDSGHNTLSWTPQRGLSHSGTSTIGLSGLRPEDTTAFGTAGAALFNTNISVSGSAVSASEDISPITRQPVSVPRRIPNELNVIGHLMSVDEIAAQLENHGCQDITTQLDLSTCSTWPVSSGGFGDIYKVKLLDSTEVAVKTTRVYVSTGAEGEKSLKHAARELHTWSKCNHRNVLKLLGLAVFRGQIGMVSLWMAHGSLPMYLSKYPQADRHMIITQICEGLTYLHASNIVHGDLKGMNVLVSADGIPVLSDFGNAVLNSQTLHFTATTNSPAFSLRWTAPEILCSEGLTLASKPADIYSLGMTILEIITGKPPYPEKSDQAVMFCVWRGTYPDRPEEIPDGSEQGDILWTLLCLCWSKKADERPRAAEVTEVVGSITRDGLLILPSKVLDARV</sequence>
<proteinExistence type="predicted"/>
<dbReference type="InterPro" id="IPR051681">
    <property type="entry name" value="Ser/Thr_Kinases-Pseudokinases"/>
</dbReference>
<accession>A0A0K6FU50</accession>
<protein>
    <submittedName>
        <fullName evidence="3">Ephrin type-A receptor 7</fullName>
    </submittedName>
</protein>